<keyword evidence="3" id="KW-1185">Reference proteome</keyword>
<organism evidence="2 3">
    <name type="scientific">Pleuronectes platessa</name>
    <name type="common">European plaice</name>
    <dbReference type="NCBI Taxonomy" id="8262"/>
    <lineage>
        <taxon>Eukaryota</taxon>
        <taxon>Metazoa</taxon>
        <taxon>Chordata</taxon>
        <taxon>Craniata</taxon>
        <taxon>Vertebrata</taxon>
        <taxon>Euteleostomi</taxon>
        <taxon>Actinopterygii</taxon>
        <taxon>Neopterygii</taxon>
        <taxon>Teleostei</taxon>
        <taxon>Neoteleostei</taxon>
        <taxon>Acanthomorphata</taxon>
        <taxon>Carangaria</taxon>
        <taxon>Pleuronectiformes</taxon>
        <taxon>Pleuronectoidei</taxon>
        <taxon>Pleuronectidae</taxon>
        <taxon>Pleuronectes</taxon>
    </lineage>
</organism>
<evidence type="ECO:0000256" key="1">
    <source>
        <dbReference type="SAM" id="Phobius"/>
    </source>
</evidence>
<dbReference type="AlphaFoldDB" id="A0A9N7VB00"/>
<gene>
    <name evidence="2" type="ORF">PLEPLA_LOCUS33954</name>
</gene>
<dbReference type="Proteomes" id="UP001153269">
    <property type="component" value="Unassembled WGS sequence"/>
</dbReference>
<comment type="caution">
    <text evidence="2">The sequence shown here is derived from an EMBL/GenBank/DDBJ whole genome shotgun (WGS) entry which is preliminary data.</text>
</comment>
<evidence type="ECO:0000313" key="3">
    <source>
        <dbReference type="Proteomes" id="UP001153269"/>
    </source>
</evidence>
<protein>
    <submittedName>
        <fullName evidence="2">Uncharacterized protein</fullName>
    </submittedName>
</protein>
<keyword evidence="1" id="KW-1133">Transmembrane helix</keyword>
<keyword evidence="1" id="KW-0472">Membrane</keyword>
<feature type="transmembrane region" description="Helical" evidence="1">
    <location>
        <begin position="67"/>
        <end position="85"/>
    </location>
</feature>
<dbReference type="EMBL" id="CADEAL010003909">
    <property type="protein sequence ID" value="CAB1446216.1"/>
    <property type="molecule type" value="Genomic_DNA"/>
</dbReference>
<evidence type="ECO:0000313" key="2">
    <source>
        <dbReference type="EMBL" id="CAB1446216.1"/>
    </source>
</evidence>
<keyword evidence="1" id="KW-0812">Transmembrane</keyword>
<accession>A0A9N7VB00</accession>
<name>A0A9N7VB00_PLEPL</name>
<reference evidence="2" key="1">
    <citation type="submission" date="2020-03" db="EMBL/GenBank/DDBJ databases">
        <authorList>
            <person name="Weist P."/>
        </authorList>
    </citation>
    <scope>NUCLEOTIDE SEQUENCE</scope>
</reference>
<proteinExistence type="predicted"/>
<sequence>MHIENRGKTVWIPAPGRSKIWSVNAGRAKHGRRDGCVDLKPRESLCRDEGFSHTGDTFEIRPLAERAALMGLGLLAFSHMVFFLMEGNVSSGGPSFLHRRQTADFLEKADEHEQRP</sequence>